<dbReference type="AlphaFoldDB" id="A0A5J4QA23"/>
<evidence type="ECO:0008006" key="2">
    <source>
        <dbReference type="Google" id="ProtNLM"/>
    </source>
</evidence>
<protein>
    <recommendedName>
        <fullName evidence="2">TonB-dependent receptor SusC</fullName>
    </recommendedName>
</protein>
<dbReference type="EMBL" id="SNRY01004482">
    <property type="protein sequence ID" value="KAA6317561.1"/>
    <property type="molecule type" value="Genomic_DNA"/>
</dbReference>
<reference evidence="1" key="1">
    <citation type="submission" date="2019-03" db="EMBL/GenBank/DDBJ databases">
        <title>Single cell metagenomics reveals metabolic interactions within the superorganism composed of flagellate Streblomastix strix and complex community of Bacteroidetes bacteria on its surface.</title>
        <authorList>
            <person name="Treitli S.C."/>
            <person name="Kolisko M."/>
            <person name="Husnik F."/>
            <person name="Keeling P."/>
            <person name="Hampl V."/>
        </authorList>
    </citation>
    <scope>NUCLEOTIDE SEQUENCE</scope>
    <source>
        <strain evidence="1">STM</strain>
    </source>
</reference>
<evidence type="ECO:0000313" key="1">
    <source>
        <dbReference type="EMBL" id="KAA6317561.1"/>
    </source>
</evidence>
<name>A0A5J4QA23_9ZZZZ</name>
<dbReference type="InterPro" id="IPR008969">
    <property type="entry name" value="CarboxyPept-like_regulatory"/>
</dbReference>
<comment type="caution">
    <text evidence="1">The sequence shown here is derived from an EMBL/GenBank/DDBJ whole genome shotgun (WGS) entry which is preliminary data.</text>
</comment>
<organism evidence="1">
    <name type="scientific">termite gut metagenome</name>
    <dbReference type="NCBI Taxonomy" id="433724"/>
    <lineage>
        <taxon>unclassified sequences</taxon>
        <taxon>metagenomes</taxon>
        <taxon>organismal metagenomes</taxon>
    </lineage>
</organism>
<dbReference type="SUPFAM" id="SSF49464">
    <property type="entry name" value="Carboxypeptidase regulatory domain-like"/>
    <property type="match status" value="1"/>
</dbReference>
<gene>
    <name evidence="1" type="ORF">EZS27_032301</name>
</gene>
<sequence length="93" mass="10467">MISMITPFKRFLYSTLTILLCSMYVMATDTLLVVRGYVYDAADHIPLANVNIVETSMQAGTSTDVNGFFRLRLSSANVRLRITHVAYTDRKSV</sequence>
<dbReference type="Gene3D" id="2.60.40.1120">
    <property type="entry name" value="Carboxypeptidase-like, regulatory domain"/>
    <property type="match status" value="1"/>
</dbReference>
<dbReference type="Pfam" id="PF13715">
    <property type="entry name" value="CarbopepD_reg_2"/>
    <property type="match status" value="1"/>
</dbReference>
<accession>A0A5J4QA23</accession>
<proteinExistence type="predicted"/>